<sequence>MRRKMAIILLMAMIMQLIPGVGFMEYSYADIPPSIDSIEIEEIVSVVNDQKVSSYRVIFNGYNVRQIQAIRVREINSSPDPYQVARTIGPAQWTVLDDSNLVAENITTLTGFFGQVLDKDIKLGIVYDGVEVDYIPTNTFKIPSENLPAINRIHNGNQWIDPPDWPANVIKEAGNIMTLEGTNFSNFSDYSLWIQGTGSPSKVNSYNVVDNTVTVDTGQASVPIGNNMRIILEKSLGTVTMRYRLENAISIIRPLDLGEVDEIDISPLKGTQGTLVRIKVPKYNELINPQTKVYIGGVEAPRNIVVAEGRDGTFTYTENGVDKKGLEVIVPQMAVEGPKQIIIQNYLGDIYVHNKTFYYYTADYPRLRVISTLPTSGPVGRRNNIDFINIRNAVAIHNLEGINQDTEVTVRIATKDTLKHTPFKTEAAQNSNLLFIQYEFEKDGSTHFIERRISLTIGLPAEITGISGLPGNPVKLSDLPLTTDMTAITAAVGTAGNATVRVRTETVLVSGSDPDNELEYVVEQAPSVAAETVYYNFIADETTPVITNIIPSQGAYDKDIVVTIEGQNFNVRHVGGETYYPTIIIGKNGRYKVINEKGMFYSDTSDGNYDNTNDDNIFYGYNSNGDLIDRTENYVSMTVLDQNGNVVEGQLRTSGTRIKLTIPGDDIRGYYTGAADVIIRNPTASGELGTAGTKQNAFEYLPKASIEPTITSVIPDKVPVGSREKVTVTGSNFQQNMIISVDGEIVQNPVINVAAGTIQFNAPDGRAGKTFLQIIIPATGGMASHPFEFIRTYSSPYIEKVIPNEAGKDSLVIIKGSGFYKADSQGQTEEFKKGSTVLIDGKDVNKSYSPITGNATAFVHPVTGETIRDDNGNPILTYGSNIAVIDDKTIYMIVPDPKDSSKPFFMNEWLDITVLNPDLGKHTLTKGFRFIDVAKKPTITSITPTLGDYRGGNIVQIEGRDFVEGVKVYFGTQEAQVYRRSNVGQTLWVYVPAYPNNLQDNNKAIVPVTVINPDNGSFTKYDGYTYVNPGYTPKITKLSPNTGNTAGGDRILISGENFRSVTGSVYAGGMVKPDVYFGGIKVKPEDVTFVLSPNDTGEGTKTSDMIIVESTPANPAGKVDVTVINYDGATATLKNGFEYVSRKPTITQILPNQGSLLGGGEITIIGKDFVERGLHVVFGNEIGKQDILSGQATVKVGDIIVHYNAFAPDENIKLYYKNFDPQNPDENRLNVFVEGETTRSSSFDLPDDDFQIFRLPWKTIAQEQGEPDKEVWGDEKVKVELNGSELVVTRRLGIVQRVEGSERIVLKIPPAAATGKIKLTVYNHDGTNVSGDFTYTSPYRPPIITQIIPTTDVDGVNVEGIPSEISVANGAPKGGSPLIIEGQNFRAGVKVYIGDKEAEIRSRGLNDDELIITVPEAADGTVGPYLRIMVKNEDGGTGYGDVVPEGSNRRPYYFQYIVEGSSPTISSIDPNKGPISGGTKITIKGNEFKDEDSLGAKKDVRVFIGGIPVAQTDVTYIDYNTLEVKVPKGKLGTQTVEVVNFDYGRAIETDGFTYISEPEITSVNPTKLFTNDTETEVTITGKMFLPGAKVVIGGKVINENDKTDGMVVHGTGIRGVDNEGKNKNVTVVGGILATSVTVENAETLKVKFPEAFDLESSSIIIINPDGGVSKEYDDFKHEIPVPIKPLVLEAIPGFESTVQLIWSDSAPEVLNAADKYEIYAKRSSDSSYSFVGDTQGAEFLVRGLEPSTRYDFMVRALNRYGSALEFAEVRVRTLSPSEDDKLKDKLEELEKADDKLKKEGKEEIVDGVLVKTIGTEQIGTGTSAYTIDFSLSQYNNHNKFVVAIPVSLLSSLNRNITITDGKASFTFSPKNLYTREVIQGASGNLEDAHVQVTFERVTGQEAEGLYSAVERTQRRASGIYSVDFNLQAGKNSSTIRQMLQSGNLSMTFDAKAYPNVDSSKLFVGKYDPSKHEFTRQRNGSAATVQEPAKFMLIADR</sequence>
<dbReference type="PROSITE" id="PS50853">
    <property type="entry name" value="FN3"/>
    <property type="match status" value="1"/>
</dbReference>
<dbReference type="SUPFAM" id="SSF81296">
    <property type="entry name" value="E set domains"/>
    <property type="match status" value="6"/>
</dbReference>
<dbReference type="Proteomes" id="UP000198304">
    <property type="component" value="Unassembled WGS sequence"/>
</dbReference>
<keyword evidence="4" id="KW-1185">Reference proteome</keyword>
<dbReference type="InterPro" id="IPR013783">
    <property type="entry name" value="Ig-like_fold"/>
</dbReference>
<dbReference type="InterPro" id="IPR003961">
    <property type="entry name" value="FN3_dom"/>
</dbReference>
<dbReference type="CDD" id="cd00063">
    <property type="entry name" value="FN3"/>
    <property type="match status" value="1"/>
</dbReference>
<dbReference type="PANTHER" id="PTHR46769:SF2">
    <property type="entry name" value="FIBROCYSTIN-L ISOFORM 2 PRECURSOR-RELATED"/>
    <property type="match status" value="1"/>
</dbReference>
<dbReference type="InterPro" id="IPR002909">
    <property type="entry name" value="IPT_dom"/>
</dbReference>
<name>A0A239EHJ4_9FIRM</name>
<dbReference type="PANTHER" id="PTHR46769">
    <property type="entry name" value="POLYCYSTIC KIDNEY AND HEPATIC DISEASE 1 (AUTOSOMAL RECESSIVE)-LIKE 1"/>
    <property type="match status" value="1"/>
</dbReference>
<dbReference type="SUPFAM" id="SSF49265">
    <property type="entry name" value="Fibronectin type III"/>
    <property type="match status" value="1"/>
</dbReference>
<dbReference type="Gene3D" id="2.60.40.10">
    <property type="entry name" value="Immunoglobulins"/>
    <property type="match status" value="8"/>
</dbReference>
<dbReference type="EMBL" id="FZOJ01000010">
    <property type="protein sequence ID" value="SNS44097.1"/>
    <property type="molecule type" value="Genomic_DNA"/>
</dbReference>
<proteinExistence type="predicted"/>
<evidence type="ECO:0000256" key="1">
    <source>
        <dbReference type="ARBA" id="ARBA00022729"/>
    </source>
</evidence>
<feature type="domain" description="Fibronectin type-III" evidence="2">
    <location>
        <begin position="1682"/>
        <end position="1777"/>
    </location>
</feature>
<gene>
    <name evidence="3" type="ORF">SAMN05446037_101039</name>
</gene>
<protein>
    <submittedName>
        <fullName evidence="3">IPT/TIG domain-containing protein</fullName>
    </submittedName>
</protein>
<dbReference type="RefSeq" id="WP_089283081.1">
    <property type="nucleotide sequence ID" value="NZ_FZOJ01000010.1"/>
</dbReference>
<evidence type="ECO:0000313" key="4">
    <source>
        <dbReference type="Proteomes" id="UP000198304"/>
    </source>
</evidence>
<reference evidence="3 4" key="1">
    <citation type="submission" date="2017-06" db="EMBL/GenBank/DDBJ databases">
        <authorList>
            <person name="Kim H.J."/>
            <person name="Triplett B.A."/>
        </authorList>
    </citation>
    <scope>NUCLEOTIDE SEQUENCE [LARGE SCALE GENOMIC DNA]</scope>
    <source>
        <strain evidence="3 4">SCA</strain>
    </source>
</reference>
<dbReference type="InterPro" id="IPR014756">
    <property type="entry name" value="Ig_E-set"/>
</dbReference>
<evidence type="ECO:0000313" key="3">
    <source>
        <dbReference type="EMBL" id="SNS44097.1"/>
    </source>
</evidence>
<keyword evidence="1" id="KW-0732">Signal</keyword>
<dbReference type="SMART" id="SM00060">
    <property type="entry name" value="FN3"/>
    <property type="match status" value="1"/>
</dbReference>
<accession>A0A239EHJ4</accession>
<dbReference type="OrthoDB" id="1656124at2"/>
<dbReference type="InterPro" id="IPR052387">
    <property type="entry name" value="Fibrocystin"/>
</dbReference>
<organism evidence="3 4">
    <name type="scientific">Anaerovirgula multivorans</name>
    <dbReference type="NCBI Taxonomy" id="312168"/>
    <lineage>
        <taxon>Bacteria</taxon>
        <taxon>Bacillati</taxon>
        <taxon>Bacillota</taxon>
        <taxon>Clostridia</taxon>
        <taxon>Peptostreptococcales</taxon>
        <taxon>Natronincolaceae</taxon>
        <taxon>Anaerovirgula</taxon>
    </lineage>
</organism>
<dbReference type="Pfam" id="PF01833">
    <property type="entry name" value="TIG"/>
    <property type="match status" value="6"/>
</dbReference>
<dbReference type="CDD" id="cd00102">
    <property type="entry name" value="IPT"/>
    <property type="match status" value="4"/>
</dbReference>
<dbReference type="SMART" id="SM00429">
    <property type="entry name" value="IPT"/>
    <property type="match status" value="6"/>
</dbReference>
<evidence type="ECO:0000259" key="2">
    <source>
        <dbReference type="PROSITE" id="PS50853"/>
    </source>
</evidence>
<dbReference type="InterPro" id="IPR036116">
    <property type="entry name" value="FN3_sf"/>
</dbReference>